<dbReference type="Gene3D" id="3.30.420.10">
    <property type="entry name" value="Ribonuclease H-like superfamily/Ribonuclease H"/>
    <property type="match status" value="1"/>
</dbReference>
<gene>
    <name evidence="2" type="ORF">ORM20_00134</name>
</gene>
<dbReference type="PANTHER" id="PTHR30231">
    <property type="entry name" value="DNA POLYMERASE III SUBUNIT EPSILON"/>
    <property type="match status" value="1"/>
</dbReference>
<keyword evidence="2" id="KW-0378">Hydrolase</keyword>
<keyword evidence="2" id="KW-0540">Nuclease</keyword>
<evidence type="ECO:0000259" key="1">
    <source>
        <dbReference type="SMART" id="SM00479"/>
    </source>
</evidence>
<name>A0A9N6WTQ0_9VIRU</name>
<dbReference type="EMBL" id="OX359470">
    <property type="protein sequence ID" value="CAI3971183.1"/>
    <property type="molecule type" value="Genomic_DNA"/>
</dbReference>
<dbReference type="InterPro" id="IPR013520">
    <property type="entry name" value="Ribonucl_H"/>
</dbReference>
<dbReference type="GO" id="GO:0003676">
    <property type="term" value="F:nucleic acid binding"/>
    <property type="evidence" value="ECO:0007669"/>
    <property type="project" value="InterPro"/>
</dbReference>
<reference evidence="2" key="1">
    <citation type="submission" date="2022-10" db="EMBL/GenBank/DDBJ databases">
        <authorList>
            <person name="Meaden S."/>
        </authorList>
    </citation>
    <scope>NUCLEOTIDE SEQUENCE</scope>
</reference>
<feature type="domain" description="Exonuclease" evidence="1">
    <location>
        <begin position="39"/>
        <end position="205"/>
    </location>
</feature>
<dbReference type="SMART" id="SM00479">
    <property type="entry name" value="EXOIII"/>
    <property type="match status" value="1"/>
</dbReference>
<dbReference type="SUPFAM" id="SSF53098">
    <property type="entry name" value="Ribonuclease H-like"/>
    <property type="match status" value="1"/>
</dbReference>
<accession>A0A9N6WTQ0</accession>
<dbReference type="GO" id="GO:0008408">
    <property type="term" value="F:3'-5' exonuclease activity"/>
    <property type="evidence" value="ECO:0007669"/>
    <property type="project" value="TreeGrafter"/>
</dbReference>
<dbReference type="CDD" id="cd06127">
    <property type="entry name" value="DEDDh"/>
    <property type="match status" value="1"/>
</dbReference>
<dbReference type="GO" id="GO:0045004">
    <property type="term" value="P:DNA replication proofreading"/>
    <property type="evidence" value="ECO:0007669"/>
    <property type="project" value="TreeGrafter"/>
</dbReference>
<organism evidence="2">
    <name type="scientific">Ochrobactrum phage ORM_20</name>
    <dbReference type="NCBI Taxonomy" id="2985243"/>
    <lineage>
        <taxon>Viruses</taxon>
    </lineage>
</organism>
<evidence type="ECO:0000313" key="2">
    <source>
        <dbReference type="EMBL" id="CAI3971183.1"/>
    </source>
</evidence>
<dbReference type="InterPro" id="IPR036397">
    <property type="entry name" value="RNaseH_sf"/>
</dbReference>
<proteinExistence type="predicted"/>
<keyword evidence="2" id="KW-0269">Exonuclease</keyword>
<dbReference type="NCBIfam" id="NF006615">
    <property type="entry name" value="PRK09182.1"/>
    <property type="match status" value="1"/>
</dbReference>
<dbReference type="Pfam" id="PF00929">
    <property type="entry name" value="RNase_T"/>
    <property type="match status" value="1"/>
</dbReference>
<sequence length="277" mass="32121">MSFNGDGWVIGQQVGDERRLFEMPRELFTDLEIGQNIGLAMDVETTGLDHDEDEIIAFGYVKFTFDDSCRITSVIEANQFFNEPSKEIPEEITKLTGITMDQVKGHSLTKEMLDKIYDGVEISIAHNAKFDRKFIDKHYRSDIIWGCSNADLDLRGKYTIPSGSLGVVMAYVKDWYFGHHDALEDCWALIHLLNTDDHLKEIIEKAFIPNYNVFATGSPFEMKDILKNRGYKWMGDTVKCWYYPRADEEKMNEEADWLKENHVNPNIVEISRFDRHL</sequence>
<protein>
    <submittedName>
        <fullName evidence="2">DNA polymerase exonuclease subunit</fullName>
    </submittedName>
</protein>
<dbReference type="InterPro" id="IPR012337">
    <property type="entry name" value="RNaseH-like_sf"/>
</dbReference>
<dbReference type="PANTHER" id="PTHR30231:SF37">
    <property type="entry name" value="EXODEOXYRIBONUCLEASE 10"/>
    <property type="match status" value="1"/>
</dbReference>